<dbReference type="RefSeq" id="WP_144116267.1">
    <property type="nucleotide sequence ID" value="NZ_JACHGE010000006.1"/>
</dbReference>
<keyword evidence="2" id="KW-0489">Methyltransferase</keyword>
<dbReference type="EMBL" id="VMBF01000005">
    <property type="protein sequence ID" value="TSJ75886.1"/>
    <property type="molecule type" value="Genomic_DNA"/>
</dbReference>
<gene>
    <name evidence="2" type="ORF">F2B50_08540</name>
    <name evidence="3" type="ORF">FPF71_08540</name>
</gene>
<reference evidence="2" key="3">
    <citation type="submission" date="2019-09" db="EMBL/GenBank/DDBJ databases">
        <authorList>
            <person name="Zhang D.-C."/>
        </authorList>
    </citation>
    <scope>NUCLEOTIDE SEQUENCE</scope>
    <source>
        <strain evidence="2">RU-4-M-4</strain>
    </source>
</reference>
<sequence>MKREIRKLIRKFGFDITKFQKDKMGIYPFYDMAKFVKSNNPIFLDIGANTGQTVKDIKEVFKEATIHAFEPSPSTFEILKKNTSSFKNIQYWNCGIGSSNNVLIFNEYALSNMSSFFELQNVNPSDLKNKIKVNVTSVDQFIVDNQIQMIDVLKIDTEGFELEVFKGSINSFKQVKIGMILFEASFSLGNENMPSFTDLYDFVIENDFELVSIYPVIHRNNMGAYTNILFKHKSY</sequence>
<keyword evidence="4" id="KW-1185">Reference proteome</keyword>
<dbReference type="InterPro" id="IPR006342">
    <property type="entry name" value="FkbM_mtfrase"/>
</dbReference>
<evidence type="ECO:0000313" key="4">
    <source>
        <dbReference type="Proteomes" id="UP000315145"/>
    </source>
</evidence>
<dbReference type="PANTHER" id="PTHR36973">
    <property type="entry name" value="SLL1456 PROTEIN-RELATED"/>
    <property type="match status" value="1"/>
</dbReference>
<evidence type="ECO:0000313" key="2">
    <source>
        <dbReference type="EMBL" id="KAA5824721.1"/>
    </source>
</evidence>
<dbReference type="Pfam" id="PF05050">
    <property type="entry name" value="Methyltransf_21"/>
    <property type="match status" value="1"/>
</dbReference>
<organism evidence="2 5">
    <name type="scientific">Algibacter amylolyticus</name>
    <dbReference type="NCBI Taxonomy" id="1608400"/>
    <lineage>
        <taxon>Bacteria</taxon>
        <taxon>Pseudomonadati</taxon>
        <taxon>Bacteroidota</taxon>
        <taxon>Flavobacteriia</taxon>
        <taxon>Flavobacteriales</taxon>
        <taxon>Flavobacteriaceae</taxon>
        <taxon>Algibacter</taxon>
    </lineage>
</organism>
<dbReference type="AlphaFoldDB" id="A0A5M7BBE2"/>
<name>A0A5M7BBE2_9FLAO</name>
<evidence type="ECO:0000313" key="5">
    <source>
        <dbReference type="Proteomes" id="UP000322315"/>
    </source>
</evidence>
<comment type="caution">
    <text evidence="2">The sequence shown here is derived from an EMBL/GenBank/DDBJ whole genome shotgun (WGS) entry which is preliminary data.</text>
</comment>
<evidence type="ECO:0000259" key="1">
    <source>
        <dbReference type="Pfam" id="PF05050"/>
    </source>
</evidence>
<accession>A0A5M7BBE2</accession>
<proteinExistence type="predicted"/>
<dbReference type="PANTHER" id="PTHR36973:SF4">
    <property type="entry name" value="NODULATION PROTEIN"/>
    <property type="match status" value="1"/>
</dbReference>
<dbReference type="Proteomes" id="UP000315145">
    <property type="component" value="Unassembled WGS sequence"/>
</dbReference>
<evidence type="ECO:0000313" key="3">
    <source>
        <dbReference type="EMBL" id="TSJ75886.1"/>
    </source>
</evidence>
<keyword evidence="2" id="KW-0808">Transferase</keyword>
<dbReference type="SUPFAM" id="SSF53335">
    <property type="entry name" value="S-adenosyl-L-methionine-dependent methyltransferases"/>
    <property type="match status" value="1"/>
</dbReference>
<feature type="domain" description="Methyltransferase FkbM" evidence="1">
    <location>
        <begin position="45"/>
        <end position="209"/>
    </location>
</feature>
<reference evidence="2 5" key="1">
    <citation type="journal article" date="2015" name="Int. J. Syst. Evol. Microbiol.">
        <title>Algibacter amylolyticus sp. nov., isolated from intertidal sediment.</title>
        <authorList>
            <person name="Zhang D.C."/>
            <person name="Wu J."/>
            <person name="Neuner K."/>
            <person name="Yao J."/>
            <person name="Margesin R."/>
        </authorList>
    </citation>
    <scope>NUCLEOTIDE SEQUENCE [LARGE SCALE GENOMIC DNA]</scope>
    <source>
        <strain evidence="2 5">RU-4-M-4</strain>
    </source>
</reference>
<dbReference type="OrthoDB" id="9812600at2"/>
<dbReference type="GO" id="GO:0032259">
    <property type="term" value="P:methylation"/>
    <property type="evidence" value="ECO:0007669"/>
    <property type="project" value="UniProtKB-KW"/>
</dbReference>
<dbReference type="Proteomes" id="UP000322315">
    <property type="component" value="Unassembled WGS sequence"/>
</dbReference>
<reference evidence="3 4" key="2">
    <citation type="submission" date="2019-07" db="EMBL/GenBank/DDBJ databases">
        <title>Algibacter marinivivus sp. nov., isolated from the surface of a marine red alga.</title>
        <authorList>
            <person name="Zhong X."/>
            <person name="Xu W."/>
            <person name="Zhang Y."/>
            <person name="Zhang Q."/>
            <person name="Du Z."/>
        </authorList>
    </citation>
    <scope>NUCLEOTIDE SEQUENCE [LARGE SCALE GENOMIC DNA]</scope>
    <source>
        <strain evidence="3 4">RU-4-M-4</strain>
    </source>
</reference>
<dbReference type="InterPro" id="IPR029063">
    <property type="entry name" value="SAM-dependent_MTases_sf"/>
</dbReference>
<dbReference type="EMBL" id="VWRS01000005">
    <property type="protein sequence ID" value="KAA5824721.1"/>
    <property type="molecule type" value="Genomic_DNA"/>
</dbReference>
<dbReference type="GO" id="GO:0008171">
    <property type="term" value="F:O-methyltransferase activity"/>
    <property type="evidence" value="ECO:0007669"/>
    <property type="project" value="TreeGrafter"/>
</dbReference>
<protein>
    <submittedName>
        <fullName evidence="2">FkbM family methyltransferase</fullName>
    </submittedName>
</protein>
<dbReference type="Gene3D" id="3.40.50.150">
    <property type="entry name" value="Vaccinia Virus protein VP39"/>
    <property type="match status" value="1"/>
</dbReference>
<dbReference type="InterPro" id="IPR053188">
    <property type="entry name" value="FkbM_Methyltransferase"/>
</dbReference>
<dbReference type="NCBIfam" id="TIGR01444">
    <property type="entry name" value="fkbM_fam"/>
    <property type="match status" value="1"/>
</dbReference>